<organism evidence="5 6">
    <name type="scientific">Phytoactinopolyspora halotolerans</name>
    <dbReference type="NCBI Taxonomy" id="1981512"/>
    <lineage>
        <taxon>Bacteria</taxon>
        <taxon>Bacillati</taxon>
        <taxon>Actinomycetota</taxon>
        <taxon>Actinomycetes</taxon>
        <taxon>Jiangellales</taxon>
        <taxon>Jiangellaceae</taxon>
        <taxon>Phytoactinopolyspora</taxon>
    </lineage>
</organism>
<evidence type="ECO:0000313" key="6">
    <source>
        <dbReference type="Proteomes" id="UP000475214"/>
    </source>
</evidence>
<evidence type="ECO:0000313" key="5">
    <source>
        <dbReference type="EMBL" id="NED98816.1"/>
    </source>
</evidence>
<gene>
    <name evidence="5" type="ORF">G1H10_01380</name>
</gene>
<feature type="domain" description="Glycosyl hydrolase family 95 N-terminal" evidence="2">
    <location>
        <begin position="36"/>
        <end position="278"/>
    </location>
</feature>
<name>A0A6L9S1E8_9ACTN</name>
<proteinExistence type="predicted"/>
<dbReference type="RefSeq" id="WP_163731549.1">
    <property type="nucleotide sequence ID" value="NZ_JAAGOA010000001.1"/>
</dbReference>
<dbReference type="InterPro" id="IPR054363">
    <property type="entry name" value="GH95_cat"/>
</dbReference>
<dbReference type="Gene3D" id="1.50.10.10">
    <property type="match status" value="1"/>
</dbReference>
<dbReference type="PANTHER" id="PTHR31084:SF0">
    <property type="entry name" value="ALPHA-L-FUCOSIDASE 2"/>
    <property type="match status" value="1"/>
</dbReference>
<dbReference type="PANTHER" id="PTHR31084">
    <property type="entry name" value="ALPHA-L-FUCOSIDASE 2"/>
    <property type="match status" value="1"/>
</dbReference>
<dbReference type="GO" id="GO:0005975">
    <property type="term" value="P:carbohydrate metabolic process"/>
    <property type="evidence" value="ECO:0007669"/>
    <property type="project" value="InterPro"/>
</dbReference>
<protein>
    <submittedName>
        <fullName evidence="5">Uncharacterized protein</fullName>
    </submittedName>
</protein>
<dbReference type="InterPro" id="IPR012341">
    <property type="entry name" value="6hp_glycosidase-like_sf"/>
</dbReference>
<sequence length="803" mass="86188">MAQRAGRWGCAVLSASPHSATAAVTGPTTAGESPFWFDRPAEHWLEALPVGNGHIAAMCFGRPGVDRLQINDQTAWSGSPRSEAAGGLVSADVARRELAAAREALDRADHGAAERRLKRLQQRYTQAYLPFVDLELGVLAGGRQVRTGSAGGYRRRLDLGQAVAVHRYTVDGYTLTHTVFASRPAGVLVIDVASDHPDEIQLVPALTTPLRSLGGTERADVAGLLVQLPSDVAPTHEDVEVPVAYSDEPGAALRGAAAMITRGRPGGATLYLATATTFTAIGSPPEGDEHDCFEQAAARVRAAAARDLGELRAEHVAAHRALYDRVVLELGPAGAKTPTRRPIERRLQDPDAWRSEPDLVGLLFQYGRYLLISSSRPGGLPANLQGIWNAAMQPPWSSNYTLNINTEMNYWPAGVTALAECHEPLIDLVEALAEAGRETARRLYGAGGWVAHHNSDAWAYTSPVGMGRGDPAWAHWPMAGPWLCRSLWDAYQFSGEPALLRRIWPLLCGAAEFLVDWLVETPDGARATSPSVSPENHFVAEDGEPRAVATSSAMDMALCRDLFEIVSAAADTLGEDTDLVHTVRRLADRLPGPAVGARGEILEWETERVEYEPAHRHVSHLYAAYPGTASLSDEQLAAVGRSLDLRGADSTGWSLAWKLALRARLGQGSHVSELISLAFRPVPAVPGAARGQFAGGLYPNLFSAHPPFQIDGNLGFTGALAECLVQSHTGRIVLLPALPPELAEGRVSGLRTRQAVRVDLEWSGGRLRRAGLRAPAETEVELVYGDACTRLTLPAGTVVEYVP</sequence>
<accession>A0A6L9S1E8</accession>
<feature type="domain" description="Glycosyl hydrolase family 95 catalytic" evidence="4">
    <location>
        <begin position="310"/>
        <end position="724"/>
    </location>
</feature>
<keyword evidence="6" id="KW-1185">Reference proteome</keyword>
<dbReference type="GO" id="GO:0004560">
    <property type="term" value="F:alpha-L-fucosidase activity"/>
    <property type="evidence" value="ECO:0007669"/>
    <property type="project" value="InterPro"/>
</dbReference>
<keyword evidence="1" id="KW-0732">Signal</keyword>
<dbReference type="AlphaFoldDB" id="A0A6L9S1E8"/>
<reference evidence="5 6" key="1">
    <citation type="submission" date="2020-02" db="EMBL/GenBank/DDBJ databases">
        <authorList>
            <person name="Li X.-J."/>
            <person name="Han X.-M."/>
        </authorList>
    </citation>
    <scope>NUCLEOTIDE SEQUENCE [LARGE SCALE GENOMIC DNA]</scope>
    <source>
        <strain evidence="5 6">CCTCC AB 2017055</strain>
    </source>
</reference>
<feature type="signal peptide" evidence="1">
    <location>
        <begin position="1"/>
        <end position="22"/>
    </location>
</feature>
<comment type="caution">
    <text evidence="5">The sequence shown here is derived from an EMBL/GenBank/DDBJ whole genome shotgun (WGS) entry which is preliminary data.</text>
</comment>
<dbReference type="PIRSF" id="PIRSF007663">
    <property type="entry name" value="UCP007663"/>
    <property type="match status" value="1"/>
</dbReference>
<feature type="chain" id="PRO_5026770955" evidence="1">
    <location>
        <begin position="23"/>
        <end position="803"/>
    </location>
</feature>
<dbReference type="EMBL" id="JAAGOA010000001">
    <property type="protein sequence ID" value="NED98816.1"/>
    <property type="molecule type" value="Genomic_DNA"/>
</dbReference>
<dbReference type="InterPro" id="IPR027414">
    <property type="entry name" value="GH95_N_dom"/>
</dbReference>
<dbReference type="Pfam" id="PF22124">
    <property type="entry name" value="Glyco_hydro_95_cat"/>
    <property type="match status" value="1"/>
</dbReference>
<evidence type="ECO:0000256" key="1">
    <source>
        <dbReference type="SAM" id="SignalP"/>
    </source>
</evidence>
<dbReference type="InterPro" id="IPR016518">
    <property type="entry name" value="Alpha-L-fucosidase"/>
</dbReference>
<evidence type="ECO:0000259" key="4">
    <source>
        <dbReference type="Pfam" id="PF22124"/>
    </source>
</evidence>
<evidence type="ECO:0000259" key="3">
    <source>
        <dbReference type="Pfam" id="PF21307"/>
    </source>
</evidence>
<dbReference type="Pfam" id="PF21307">
    <property type="entry name" value="Glyco_hydro_95_C"/>
    <property type="match status" value="1"/>
</dbReference>
<dbReference type="InterPro" id="IPR049053">
    <property type="entry name" value="AFCA-like_C"/>
</dbReference>
<evidence type="ECO:0000259" key="2">
    <source>
        <dbReference type="Pfam" id="PF14498"/>
    </source>
</evidence>
<dbReference type="InterPro" id="IPR008928">
    <property type="entry name" value="6-hairpin_glycosidase_sf"/>
</dbReference>
<dbReference type="SUPFAM" id="SSF48208">
    <property type="entry name" value="Six-hairpin glycosidases"/>
    <property type="match status" value="1"/>
</dbReference>
<dbReference type="Proteomes" id="UP000475214">
    <property type="component" value="Unassembled WGS sequence"/>
</dbReference>
<feature type="domain" description="Alpha fucosidase A-like C-terminal" evidence="3">
    <location>
        <begin position="726"/>
        <end position="786"/>
    </location>
</feature>
<dbReference type="Pfam" id="PF14498">
    <property type="entry name" value="Glyco_hyd_65N_2"/>
    <property type="match status" value="1"/>
</dbReference>